<feature type="region of interest" description="Disordered" evidence="7">
    <location>
        <begin position="399"/>
        <end position="453"/>
    </location>
</feature>
<dbReference type="PRINTS" id="PR00261">
    <property type="entry name" value="LDLRECEPTOR"/>
</dbReference>
<feature type="region of interest" description="Disordered" evidence="7">
    <location>
        <begin position="228"/>
        <end position="248"/>
    </location>
</feature>
<feature type="compositionally biased region" description="Acidic residues" evidence="7">
    <location>
        <begin position="399"/>
        <end position="415"/>
    </location>
</feature>
<dbReference type="Gene3D" id="4.10.400.10">
    <property type="entry name" value="Low-density Lipoprotein Receptor"/>
    <property type="match status" value="2"/>
</dbReference>
<name>A0A075HPQ6_9EURY</name>
<dbReference type="AlphaFoldDB" id="A0A075HPQ6"/>
<keyword evidence="6" id="KW-1015">Disulfide bond</keyword>
<keyword evidence="5" id="KW-0472">Membrane</keyword>
<dbReference type="CDD" id="cd00112">
    <property type="entry name" value="LDLa"/>
    <property type="match status" value="2"/>
</dbReference>
<comment type="subcellular location">
    <subcellularLocation>
        <location evidence="1">Membrane</location>
        <topology evidence="1">Single-pass membrane protein</topology>
    </subcellularLocation>
</comment>
<dbReference type="SUPFAM" id="SSF57424">
    <property type="entry name" value="LDL receptor-like module"/>
    <property type="match status" value="2"/>
</dbReference>
<organism evidence="8">
    <name type="scientific">uncultured marine group II/III euryarchaeote KM3_77_B08</name>
    <dbReference type="NCBI Taxonomy" id="1456508"/>
    <lineage>
        <taxon>Archaea</taxon>
        <taxon>Methanobacteriati</taxon>
        <taxon>Methanobacteriota</taxon>
        <taxon>environmental samples</taxon>
    </lineage>
</organism>
<evidence type="ECO:0000313" key="8">
    <source>
        <dbReference type="EMBL" id="AIF17320.1"/>
    </source>
</evidence>
<accession>A0A075HPQ6</accession>
<evidence type="ECO:0000256" key="2">
    <source>
        <dbReference type="ARBA" id="ARBA00022692"/>
    </source>
</evidence>
<dbReference type="InterPro" id="IPR036055">
    <property type="entry name" value="LDL_receptor-like_sf"/>
</dbReference>
<evidence type="ECO:0000256" key="4">
    <source>
        <dbReference type="ARBA" id="ARBA00022989"/>
    </source>
</evidence>
<reference evidence="8" key="1">
    <citation type="journal article" date="2014" name="Genome Biol. Evol.">
        <title>Pangenome evidence for extensive interdomain horizontal transfer affecting lineage core and shell genes in uncultured planktonic thaumarchaeota and euryarchaeota.</title>
        <authorList>
            <person name="Deschamps P."/>
            <person name="Zivanovic Y."/>
            <person name="Moreira D."/>
            <person name="Rodriguez-Valera F."/>
            <person name="Lopez-Garcia P."/>
        </authorList>
    </citation>
    <scope>NUCLEOTIDE SEQUENCE</scope>
</reference>
<proteinExistence type="predicted"/>
<keyword evidence="2" id="KW-0812">Transmembrane</keyword>
<dbReference type="PANTHER" id="PTHR24270">
    <property type="entry name" value="LOW-DENSITY LIPOPROTEIN RECEPTOR-RELATED"/>
    <property type="match status" value="1"/>
</dbReference>
<evidence type="ECO:0000256" key="6">
    <source>
        <dbReference type="ARBA" id="ARBA00023157"/>
    </source>
</evidence>
<keyword evidence="4" id="KW-1133">Transmembrane helix</keyword>
<evidence type="ECO:0000256" key="5">
    <source>
        <dbReference type="ARBA" id="ARBA00023136"/>
    </source>
</evidence>
<dbReference type="PROSITE" id="PS50068">
    <property type="entry name" value="LDLRA_2"/>
    <property type="match status" value="1"/>
</dbReference>
<evidence type="ECO:0000256" key="3">
    <source>
        <dbReference type="ARBA" id="ARBA00022737"/>
    </source>
</evidence>
<dbReference type="InterPro" id="IPR050685">
    <property type="entry name" value="LDLR"/>
</dbReference>
<dbReference type="SMART" id="SM00192">
    <property type="entry name" value="LDLa"/>
    <property type="match status" value="2"/>
</dbReference>
<keyword evidence="3" id="KW-0677">Repeat</keyword>
<sequence>MSERLLSASICLLLLTSMAPPVAAMGPSDSVIWGISYDWSHFEGDVENMTGVDTNSVNDDLEDAAEYAGFILETDQVVSGGSHFFVESWDDDVVVTIDDANGVSHQVTKRMTELTIRHGLLFDMGFTAAWTDENESIDIWMSASQEIVMVIDAVYTEYVDSDLMVYGGDLEMSGEYGQQADVSFNLQVIAADEVEAPEIDLGYSVSFEIPNLSSEWRVDEPLDYHHHLSEYPTTENGSDNEGHSVGQEYEGGLIRGDYSTVTGYSMYLALDGLPAEDFGINLDAFNVELSDSIPGTGDFREDLPVASGAIWDLSCPPVEGTEDLTIDGSTVEVQCGFTPPFSAGMAFMMGVSLVSAFDNGFQQLATVIEDQVGAWMEEISEEEDVFVCDDGEEIPAEWENDGWEDCSDGSDENEEQAGGTFTCDNGEVIPASWENDGEEDCSDGSDENDESSEAMERFERMAEALMNTNLNKTMEAFGEKLEILVEDNVPSEPVLDIEDSCGIMFWTTEDSRVVGLALLNDEDGDDSMEVLLGPDIVGVAEHGVELNLLYFDGDDARDAKADILGLIDIRDIAPESRHDVEELYDILGDDFLPDLDQTDTDEDGVIDFFDQDDDGDGMFDWEDPDPLAPPVTGFPEDEIDTIPGPTMLAVITMLGAAAILMPRRED</sequence>
<dbReference type="EMBL" id="KF901078">
    <property type="protein sequence ID" value="AIF17320.1"/>
    <property type="molecule type" value="Genomic_DNA"/>
</dbReference>
<evidence type="ECO:0000256" key="1">
    <source>
        <dbReference type="ARBA" id="ARBA00004167"/>
    </source>
</evidence>
<feature type="compositionally biased region" description="Acidic residues" evidence="7">
    <location>
        <begin position="435"/>
        <end position="453"/>
    </location>
</feature>
<dbReference type="GO" id="GO:0005886">
    <property type="term" value="C:plasma membrane"/>
    <property type="evidence" value="ECO:0007669"/>
    <property type="project" value="TreeGrafter"/>
</dbReference>
<protein>
    <submittedName>
        <fullName evidence="8">Uncharacterized protein</fullName>
    </submittedName>
</protein>
<dbReference type="Pfam" id="PF00057">
    <property type="entry name" value="Ldl_recept_a"/>
    <property type="match status" value="1"/>
</dbReference>
<evidence type="ECO:0000256" key="7">
    <source>
        <dbReference type="SAM" id="MobiDB-lite"/>
    </source>
</evidence>
<dbReference type="PANTHER" id="PTHR24270:SF62">
    <property type="entry name" value="LOW-DENSITY LIPOPROTEIN RECEPTOR-RELATED PROTEIN 2"/>
    <property type="match status" value="1"/>
</dbReference>
<dbReference type="InterPro" id="IPR002172">
    <property type="entry name" value="LDrepeatLR_classA_rpt"/>
</dbReference>